<evidence type="ECO:0000313" key="2">
    <source>
        <dbReference type="Proteomes" id="UP000034680"/>
    </source>
</evidence>
<dbReference type="SUPFAM" id="SSF75304">
    <property type="entry name" value="Amidase signature (AS) enzymes"/>
    <property type="match status" value="1"/>
</dbReference>
<dbReference type="EMBL" id="LCUC01000292">
    <property type="protein sequence ID" value="KKY32660.1"/>
    <property type="molecule type" value="Genomic_DNA"/>
</dbReference>
<protein>
    <submittedName>
        <fullName evidence="1">Putative amidase family protein</fullName>
    </submittedName>
</protein>
<gene>
    <name evidence="1" type="ORF">UCDDA912_g07366</name>
</gene>
<sequence length="104" mass="11555">MGNATSDLFDPLVATVSELQKLLKDFEVTTIQLVETYLEEIETNNGYIHAVISTAPQELMLEQAKKLDQERGQDLKSADLIEKLIEAGAIILGKANLSKLSYFK</sequence>
<keyword evidence="2" id="KW-1185">Reference proteome</keyword>
<reference evidence="1 2" key="1">
    <citation type="submission" date="2015-05" db="EMBL/GenBank/DDBJ databases">
        <title>Distinctive expansion of gene families associated with plant cell wall degradation and secondary metabolism in the genomes of grapevine trunk pathogens.</title>
        <authorList>
            <person name="Lawrence D.P."/>
            <person name="Travadon R."/>
            <person name="Rolshausen P.E."/>
            <person name="Baumgartner K."/>
        </authorList>
    </citation>
    <scope>NUCLEOTIDE SEQUENCE [LARGE SCALE GENOMIC DNA]</scope>
    <source>
        <strain evidence="1">DA912</strain>
    </source>
</reference>
<dbReference type="InterPro" id="IPR036928">
    <property type="entry name" value="AS_sf"/>
</dbReference>
<evidence type="ECO:0000313" key="1">
    <source>
        <dbReference type="EMBL" id="KKY32660.1"/>
    </source>
</evidence>
<dbReference type="AlphaFoldDB" id="A0A0G2HXH1"/>
<accession>A0A0G2HXH1</accession>
<dbReference type="STRING" id="1214573.A0A0G2HXH1"/>
<dbReference type="PANTHER" id="PTHR42678:SF34">
    <property type="entry name" value="OS04G0183300 PROTEIN"/>
    <property type="match status" value="1"/>
</dbReference>
<proteinExistence type="predicted"/>
<dbReference type="PANTHER" id="PTHR42678">
    <property type="entry name" value="AMIDASE"/>
    <property type="match status" value="1"/>
</dbReference>
<comment type="caution">
    <text evidence="1">The sequence shown here is derived from an EMBL/GenBank/DDBJ whole genome shotgun (WGS) entry which is preliminary data.</text>
</comment>
<name>A0A0G2HXH1_9PEZI</name>
<dbReference type="Proteomes" id="UP000034680">
    <property type="component" value="Unassembled WGS sequence"/>
</dbReference>
<dbReference type="OrthoDB" id="566138at2759"/>
<organism evidence="1 2">
    <name type="scientific">Diaporthe ampelina</name>
    <dbReference type="NCBI Taxonomy" id="1214573"/>
    <lineage>
        <taxon>Eukaryota</taxon>
        <taxon>Fungi</taxon>
        <taxon>Dikarya</taxon>
        <taxon>Ascomycota</taxon>
        <taxon>Pezizomycotina</taxon>
        <taxon>Sordariomycetes</taxon>
        <taxon>Sordariomycetidae</taxon>
        <taxon>Diaporthales</taxon>
        <taxon>Diaporthaceae</taxon>
        <taxon>Diaporthe</taxon>
    </lineage>
</organism>
<dbReference type="Gene3D" id="3.90.1300.10">
    <property type="entry name" value="Amidase signature (AS) domain"/>
    <property type="match status" value="1"/>
</dbReference>
<reference evidence="1 2" key="2">
    <citation type="submission" date="2015-05" db="EMBL/GenBank/DDBJ databases">
        <authorList>
            <person name="Morales-Cruz A."/>
            <person name="Amrine K.C."/>
            <person name="Cantu D."/>
        </authorList>
    </citation>
    <scope>NUCLEOTIDE SEQUENCE [LARGE SCALE GENOMIC DNA]</scope>
    <source>
        <strain evidence="1">DA912</strain>
    </source>
</reference>